<organism evidence="2 3">
    <name type="scientific">Panicum hallii var. hallii</name>
    <dbReference type="NCBI Taxonomy" id="1504633"/>
    <lineage>
        <taxon>Eukaryota</taxon>
        <taxon>Viridiplantae</taxon>
        <taxon>Streptophyta</taxon>
        <taxon>Embryophyta</taxon>
        <taxon>Tracheophyta</taxon>
        <taxon>Spermatophyta</taxon>
        <taxon>Magnoliopsida</taxon>
        <taxon>Liliopsida</taxon>
        <taxon>Poales</taxon>
        <taxon>Poaceae</taxon>
        <taxon>PACMAD clade</taxon>
        <taxon>Panicoideae</taxon>
        <taxon>Panicodae</taxon>
        <taxon>Paniceae</taxon>
        <taxon>Panicinae</taxon>
        <taxon>Panicum</taxon>
        <taxon>Panicum sect. Panicum</taxon>
    </lineage>
</organism>
<dbReference type="Proteomes" id="UP000244336">
    <property type="component" value="Chromosome 9"/>
</dbReference>
<dbReference type="AlphaFoldDB" id="A0A2T7CES1"/>
<evidence type="ECO:0000313" key="2">
    <source>
        <dbReference type="EMBL" id="PUZ41847.1"/>
    </source>
</evidence>
<feature type="region of interest" description="Disordered" evidence="1">
    <location>
        <begin position="1"/>
        <end position="29"/>
    </location>
</feature>
<dbReference type="Gramene" id="PUZ41847">
    <property type="protein sequence ID" value="PUZ41847"/>
    <property type="gene ID" value="GQ55_9G536700"/>
</dbReference>
<evidence type="ECO:0000313" key="3">
    <source>
        <dbReference type="Proteomes" id="UP000244336"/>
    </source>
</evidence>
<protein>
    <submittedName>
        <fullName evidence="2">Uncharacterized protein</fullName>
    </submittedName>
</protein>
<dbReference type="EMBL" id="CM009757">
    <property type="protein sequence ID" value="PUZ41847.1"/>
    <property type="molecule type" value="Genomic_DNA"/>
</dbReference>
<accession>A0A2T7CES1</accession>
<name>A0A2T7CES1_9POAL</name>
<evidence type="ECO:0000256" key="1">
    <source>
        <dbReference type="SAM" id="MobiDB-lite"/>
    </source>
</evidence>
<reference evidence="2 3" key="1">
    <citation type="submission" date="2018-04" db="EMBL/GenBank/DDBJ databases">
        <title>WGS assembly of Panicum hallii var. hallii HAL2.</title>
        <authorList>
            <person name="Lovell J."/>
            <person name="Jenkins J."/>
            <person name="Lowry D."/>
            <person name="Mamidi S."/>
            <person name="Sreedasyam A."/>
            <person name="Weng X."/>
            <person name="Barry K."/>
            <person name="Bonette J."/>
            <person name="Campitelli B."/>
            <person name="Daum C."/>
            <person name="Gordon S."/>
            <person name="Gould B."/>
            <person name="Lipzen A."/>
            <person name="MacQueen A."/>
            <person name="Palacio-Mejia J."/>
            <person name="Plott C."/>
            <person name="Shakirov E."/>
            <person name="Shu S."/>
            <person name="Yoshinaga Y."/>
            <person name="Zane M."/>
            <person name="Rokhsar D."/>
            <person name="Grimwood J."/>
            <person name="Schmutz J."/>
            <person name="Juenger T."/>
        </authorList>
    </citation>
    <scope>NUCLEOTIDE SEQUENCE [LARGE SCALE GENOMIC DNA]</scope>
    <source>
        <strain evidence="3">cv. HAL2</strain>
    </source>
</reference>
<keyword evidence="3" id="KW-1185">Reference proteome</keyword>
<proteinExistence type="predicted"/>
<gene>
    <name evidence="2" type="ORF">GQ55_9G536700</name>
</gene>
<feature type="compositionally biased region" description="Basic residues" evidence="1">
    <location>
        <begin position="10"/>
        <end position="21"/>
    </location>
</feature>
<sequence>MRTGATTSRGPRRVRQQPARRGRCDDEQMRPARRFTEAEPFTGIKKARDGAPVLRCTHPLQQLKTEPANDWEITLLFAAPRARPCGSHDHAWSLVFPFRACCVASAWSGLVAGRFVCLTFEWLLSCLDFRALFG</sequence>